<proteinExistence type="inferred from homology"/>
<dbReference type="Gene3D" id="3.90.70.10">
    <property type="entry name" value="Cysteine proteinases"/>
    <property type="match status" value="1"/>
</dbReference>
<dbReference type="InterPro" id="IPR050164">
    <property type="entry name" value="Peptidase_C19"/>
</dbReference>
<dbReference type="SUPFAM" id="SSF54001">
    <property type="entry name" value="Cysteine proteinases"/>
    <property type="match status" value="1"/>
</dbReference>
<dbReference type="GO" id="GO:0006508">
    <property type="term" value="P:proteolysis"/>
    <property type="evidence" value="ECO:0007669"/>
    <property type="project" value="UniProtKB-KW"/>
</dbReference>
<feature type="compositionally biased region" description="Polar residues" evidence="8">
    <location>
        <begin position="394"/>
        <end position="406"/>
    </location>
</feature>
<keyword evidence="11" id="KW-1185">Reference proteome</keyword>
<dbReference type="GO" id="GO:0005634">
    <property type="term" value="C:nucleus"/>
    <property type="evidence" value="ECO:0007669"/>
    <property type="project" value="TreeGrafter"/>
</dbReference>
<keyword evidence="4" id="KW-0645">Protease</keyword>
<dbReference type="EMBL" id="JAODAN010000005">
    <property type="protein sequence ID" value="KAK1924221.1"/>
    <property type="molecule type" value="Genomic_DNA"/>
</dbReference>
<dbReference type="InterPro" id="IPR028889">
    <property type="entry name" value="USP"/>
</dbReference>
<evidence type="ECO:0000259" key="9">
    <source>
        <dbReference type="PROSITE" id="PS50235"/>
    </source>
</evidence>
<evidence type="ECO:0000313" key="11">
    <source>
        <dbReference type="Proteomes" id="UP001182556"/>
    </source>
</evidence>
<dbReference type="PANTHER" id="PTHR24006">
    <property type="entry name" value="UBIQUITIN CARBOXYL-TERMINAL HYDROLASE"/>
    <property type="match status" value="1"/>
</dbReference>
<name>A0AAD9FPT3_PAPLA</name>
<sequence>MRHRRGATPRKKTTTSSTSDIILEPPNAPPDSFPVVEPGTSTEPALTDRASEDFATLTLAPTLTGQLGRIVSWFLVIYLWISTKADEMAIGIGRWIMGQQTVAAMPENIKLVDGHKKVKRRRRQAGTEGAVAEDGYFPGMVNLSGVLCYMNSVLQSLASVTSLIDHLERITTLAVETDLPTPVTDALSDVLSELNTPHPRQPKAIRPHALLQALHPLPQIRRLLSTREQQDAHELFVVLAEAISDEALKVAREVVKLRGLNDVLSLQAYCSDKGALPPGPLSPLQSAGAANEEKRRKVRGLAQPWEGLMARRKVCRQCGYHSEVRMDTLGGMELPLPLSGDTTLDNCIAEYLAPELLSGVTCEMCSLRATLQYYQSESARLSLPPNKAHLNGHASPSTPSGSFSVLQNLPNIDSSGVVSDKRKKKAKEARKIVTRLQEMVDSNTVSHYGEAIPVPGQNDLTIKWQKHNADAIREGILTRPPPTLRVHLDRSGFTPYGQLVKKSARVAFPLILDLTPFVAKGVWQERSDLKDILSASPAASGPRVLYRLESAILHYGYTTHSGHFICIRRKPSNLGTHHGPTRASKSCADGCRCESCLFFGPVRGGQSVPGKGWLRVSDDEIEEVGEEALIDARAAVFMLFYERVGDYTQPEGENRESKDSRIMGKL</sequence>
<gene>
    <name evidence="10" type="ORF">DB88DRAFT_272535</name>
</gene>
<evidence type="ECO:0000256" key="8">
    <source>
        <dbReference type="SAM" id="MobiDB-lite"/>
    </source>
</evidence>
<dbReference type="EC" id="3.4.19.12" evidence="3"/>
<protein>
    <recommendedName>
        <fullName evidence="3">ubiquitinyl hydrolase 1</fullName>
        <ecNumber evidence="3">3.4.19.12</ecNumber>
    </recommendedName>
</protein>
<keyword evidence="7" id="KW-0788">Thiol protease</keyword>
<evidence type="ECO:0000256" key="7">
    <source>
        <dbReference type="ARBA" id="ARBA00022807"/>
    </source>
</evidence>
<keyword evidence="5" id="KW-0833">Ubl conjugation pathway</keyword>
<evidence type="ECO:0000256" key="2">
    <source>
        <dbReference type="ARBA" id="ARBA00009085"/>
    </source>
</evidence>
<dbReference type="Pfam" id="PF00443">
    <property type="entry name" value="UCH"/>
    <property type="match status" value="1"/>
</dbReference>
<dbReference type="CDD" id="cd02662">
    <property type="entry name" value="Peptidase_C19F"/>
    <property type="match status" value="1"/>
</dbReference>
<evidence type="ECO:0000313" key="10">
    <source>
        <dbReference type="EMBL" id="KAK1924221.1"/>
    </source>
</evidence>
<evidence type="ECO:0000256" key="5">
    <source>
        <dbReference type="ARBA" id="ARBA00022786"/>
    </source>
</evidence>
<accession>A0AAD9FPT3</accession>
<keyword evidence="6" id="KW-0378">Hydrolase</keyword>
<evidence type="ECO:0000256" key="6">
    <source>
        <dbReference type="ARBA" id="ARBA00022801"/>
    </source>
</evidence>
<reference evidence="10" key="1">
    <citation type="submission" date="2023-02" db="EMBL/GenBank/DDBJ databases">
        <title>Identification and recombinant expression of a fungal hydrolase from Papiliotrema laurentii that hydrolyzes apple cutin and clears colloidal polyester polyurethane.</title>
        <authorList>
            <consortium name="DOE Joint Genome Institute"/>
            <person name="Roman V.A."/>
            <person name="Bojanowski C."/>
            <person name="Crable B.R."/>
            <person name="Wagner D.N."/>
            <person name="Hung C.S."/>
            <person name="Nadeau L.J."/>
            <person name="Schratz L."/>
            <person name="Haridas S."/>
            <person name="Pangilinan J."/>
            <person name="Lipzen A."/>
            <person name="Na H."/>
            <person name="Yan M."/>
            <person name="Ng V."/>
            <person name="Grigoriev I.V."/>
            <person name="Spatafora J.W."/>
            <person name="Barlow D."/>
            <person name="Biffinger J."/>
            <person name="Kelley-Loughnane N."/>
            <person name="Varaljay V.A."/>
            <person name="Crookes-Goodson W.J."/>
        </authorList>
    </citation>
    <scope>NUCLEOTIDE SEQUENCE</scope>
    <source>
        <strain evidence="10">5307AH</strain>
    </source>
</reference>
<dbReference type="Proteomes" id="UP001182556">
    <property type="component" value="Unassembled WGS sequence"/>
</dbReference>
<evidence type="ECO:0000256" key="4">
    <source>
        <dbReference type="ARBA" id="ARBA00022670"/>
    </source>
</evidence>
<evidence type="ECO:0000256" key="3">
    <source>
        <dbReference type="ARBA" id="ARBA00012759"/>
    </source>
</evidence>
<dbReference type="GO" id="GO:0004843">
    <property type="term" value="F:cysteine-type deubiquitinase activity"/>
    <property type="evidence" value="ECO:0007669"/>
    <property type="project" value="UniProtKB-EC"/>
</dbReference>
<dbReference type="GO" id="GO:0005829">
    <property type="term" value="C:cytosol"/>
    <property type="evidence" value="ECO:0007669"/>
    <property type="project" value="TreeGrafter"/>
</dbReference>
<dbReference type="InterPro" id="IPR001394">
    <property type="entry name" value="Peptidase_C19_UCH"/>
</dbReference>
<comment type="caution">
    <text evidence="10">The sequence shown here is derived from an EMBL/GenBank/DDBJ whole genome shotgun (WGS) entry which is preliminary data.</text>
</comment>
<organism evidence="10 11">
    <name type="scientific">Papiliotrema laurentii</name>
    <name type="common">Cryptococcus laurentii</name>
    <dbReference type="NCBI Taxonomy" id="5418"/>
    <lineage>
        <taxon>Eukaryota</taxon>
        <taxon>Fungi</taxon>
        <taxon>Dikarya</taxon>
        <taxon>Basidiomycota</taxon>
        <taxon>Agaricomycotina</taxon>
        <taxon>Tremellomycetes</taxon>
        <taxon>Tremellales</taxon>
        <taxon>Rhynchogastremaceae</taxon>
        <taxon>Papiliotrema</taxon>
    </lineage>
</organism>
<feature type="region of interest" description="Disordered" evidence="8">
    <location>
        <begin position="385"/>
        <end position="406"/>
    </location>
</feature>
<feature type="compositionally biased region" description="Basic residues" evidence="8">
    <location>
        <begin position="1"/>
        <end position="13"/>
    </location>
</feature>
<dbReference type="GO" id="GO:0016579">
    <property type="term" value="P:protein deubiquitination"/>
    <property type="evidence" value="ECO:0007669"/>
    <property type="project" value="InterPro"/>
</dbReference>
<dbReference type="InterPro" id="IPR038765">
    <property type="entry name" value="Papain-like_cys_pep_sf"/>
</dbReference>
<dbReference type="PROSITE" id="PS50235">
    <property type="entry name" value="USP_3"/>
    <property type="match status" value="1"/>
</dbReference>
<feature type="domain" description="USP" evidence="9">
    <location>
        <begin position="138"/>
        <end position="644"/>
    </location>
</feature>
<feature type="region of interest" description="Disordered" evidence="8">
    <location>
        <begin position="1"/>
        <end position="44"/>
    </location>
</feature>
<dbReference type="PANTHER" id="PTHR24006:SF888">
    <property type="entry name" value="UBIQUITIN CARBOXYL-TERMINAL HYDROLASE 30"/>
    <property type="match status" value="1"/>
</dbReference>
<comment type="catalytic activity">
    <reaction evidence="1">
        <text>Thiol-dependent hydrolysis of ester, thioester, amide, peptide and isopeptide bonds formed by the C-terminal Gly of ubiquitin (a 76-residue protein attached to proteins as an intracellular targeting signal).</text>
        <dbReference type="EC" id="3.4.19.12"/>
    </reaction>
</comment>
<comment type="similarity">
    <text evidence="2">Belongs to the peptidase C19 family.</text>
</comment>
<evidence type="ECO:0000256" key="1">
    <source>
        <dbReference type="ARBA" id="ARBA00000707"/>
    </source>
</evidence>
<dbReference type="AlphaFoldDB" id="A0AAD9FPT3"/>